<comment type="caution">
    <text evidence="1">The sequence shown here is derived from an EMBL/GenBank/DDBJ whole genome shotgun (WGS) entry which is preliminary data.</text>
</comment>
<dbReference type="AlphaFoldDB" id="A0AAV0QYW8"/>
<accession>A0AAV0QYW8</accession>
<keyword evidence="2" id="KW-1185">Reference proteome</keyword>
<proteinExistence type="predicted"/>
<organism evidence="1 2">
    <name type="scientific">Linum tenue</name>
    <dbReference type="NCBI Taxonomy" id="586396"/>
    <lineage>
        <taxon>Eukaryota</taxon>
        <taxon>Viridiplantae</taxon>
        <taxon>Streptophyta</taxon>
        <taxon>Embryophyta</taxon>
        <taxon>Tracheophyta</taxon>
        <taxon>Spermatophyta</taxon>
        <taxon>Magnoliopsida</taxon>
        <taxon>eudicotyledons</taxon>
        <taxon>Gunneridae</taxon>
        <taxon>Pentapetalae</taxon>
        <taxon>rosids</taxon>
        <taxon>fabids</taxon>
        <taxon>Malpighiales</taxon>
        <taxon>Linaceae</taxon>
        <taxon>Linum</taxon>
    </lineage>
</organism>
<reference evidence="1" key="1">
    <citation type="submission" date="2022-08" db="EMBL/GenBank/DDBJ databases">
        <authorList>
            <person name="Gutierrez-Valencia J."/>
        </authorList>
    </citation>
    <scope>NUCLEOTIDE SEQUENCE</scope>
</reference>
<evidence type="ECO:0000313" key="2">
    <source>
        <dbReference type="Proteomes" id="UP001154282"/>
    </source>
</evidence>
<evidence type="ECO:0000313" key="1">
    <source>
        <dbReference type="EMBL" id="CAI0550190.1"/>
    </source>
</evidence>
<protein>
    <submittedName>
        <fullName evidence="1">Uncharacterized protein</fullName>
    </submittedName>
</protein>
<dbReference type="EMBL" id="CAMGYJ010000010">
    <property type="protein sequence ID" value="CAI0550190.1"/>
    <property type="molecule type" value="Genomic_DNA"/>
</dbReference>
<sequence>MGGYGFAVVSPLMGAGNCSYTEMGIAKEGREGSKQRAQDPMHFHLWDSRQNQFYLSKIPQQNNFWIRTLFLNLRNPLRAKSR</sequence>
<gene>
    <name evidence="1" type="ORF">LITE_LOCUS45450</name>
</gene>
<name>A0AAV0QYW8_9ROSI</name>
<dbReference type="Proteomes" id="UP001154282">
    <property type="component" value="Unassembled WGS sequence"/>
</dbReference>